<dbReference type="AlphaFoldDB" id="A0ABD6BMC3"/>
<keyword evidence="3" id="KW-1185">Reference proteome</keyword>
<evidence type="ECO:0000256" key="1">
    <source>
        <dbReference type="SAM" id="Phobius"/>
    </source>
</evidence>
<feature type="transmembrane region" description="Helical" evidence="1">
    <location>
        <begin position="38"/>
        <end position="55"/>
    </location>
</feature>
<name>A0ABD6BMC3_9EURY</name>
<dbReference type="Proteomes" id="UP001597139">
    <property type="component" value="Unassembled WGS sequence"/>
</dbReference>
<feature type="transmembrane region" description="Helical" evidence="1">
    <location>
        <begin position="114"/>
        <end position="135"/>
    </location>
</feature>
<accession>A0ABD6BMC3</accession>
<gene>
    <name evidence="2" type="ORF">ACFSAU_02140</name>
</gene>
<protein>
    <submittedName>
        <fullName evidence="2">Uncharacterized protein</fullName>
    </submittedName>
</protein>
<dbReference type="EMBL" id="JBHUCZ010000001">
    <property type="protein sequence ID" value="MFD1566279.1"/>
    <property type="molecule type" value="Genomic_DNA"/>
</dbReference>
<keyword evidence="1" id="KW-0472">Membrane</keyword>
<organism evidence="2 3">
    <name type="scientific">Halolamina litorea</name>
    <dbReference type="NCBI Taxonomy" id="1515593"/>
    <lineage>
        <taxon>Archaea</taxon>
        <taxon>Methanobacteriati</taxon>
        <taxon>Methanobacteriota</taxon>
        <taxon>Stenosarchaea group</taxon>
        <taxon>Halobacteria</taxon>
        <taxon>Halobacteriales</taxon>
        <taxon>Haloferacaceae</taxon>
    </lineage>
</organism>
<keyword evidence="1" id="KW-0812">Transmembrane</keyword>
<feature type="transmembrane region" description="Helical" evidence="1">
    <location>
        <begin position="90"/>
        <end position="108"/>
    </location>
</feature>
<reference evidence="2 3" key="1">
    <citation type="journal article" date="2019" name="Int. J. Syst. Evol. Microbiol.">
        <title>The Global Catalogue of Microorganisms (GCM) 10K type strain sequencing project: providing services to taxonomists for standard genome sequencing and annotation.</title>
        <authorList>
            <consortium name="The Broad Institute Genomics Platform"/>
            <consortium name="The Broad Institute Genome Sequencing Center for Infectious Disease"/>
            <person name="Wu L."/>
            <person name="Ma J."/>
        </authorList>
    </citation>
    <scope>NUCLEOTIDE SEQUENCE [LARGE SCALE GENOMIC DNA]</scope>
    <source>
        <strain evidence="2 3">CGMCC 1.12859</strain>
    </source>
</reference>
<sequence>MDNVLTRFDDRIRAIGDPDPPASPLTLRAATGYLLRRATPALVPVVVAVVMQFVVSNPLSGVLTATGAVGAAVGGVAGAALALERRGATLVAVVAATALVVGPVVAVADGSGDLFAVHLGLFGVVTLFVVAVCYAETASLRRADGGGRSA</sequence>
<proteinExistence type="predicted"/>
<dbReference type="RefSeq" id="WP_267645551.1">
    <property type="nucleotide sequence ID" value="NZ_JANHGR010000001.1"/>
</dbReference>
<keyword evidence="1" id="KW-1133">Transmembrane helix</keyword>
<evidence type="ECO:0000313" key="2">
    <source>
        <dbReference type="EMBL" id="MFD1566279.1"/>
    </source>
</evidence>
<feature type="transmembrane region" description="Helical" evidence="1">
    <location>
        <begin position="61"/>
        <end position="83"/>
    </location>
</feature>
<comment type="caution">
    <text evidence="2">The sequence shown here is derived from an EMBL/GenBank/DDBJ whole genome shotgun (WGS) entry which is preliminary data.</text>
</comment>
<evidence type="ECO:0000313" key="3">
    <source>
        <dbReference type="Proteomes" id="UP001597139"/>
    </source>
</evidence>